<feature type="transmembrane region" description="Helical" evidence="6">
    <location>
        <begin position="31"/>
        <end position="55"/>
    </location>
</feature>
<feature type="transmembrane region" description="Helical" evidence="6">
    <location>
        <begin position="222"/>
        <end position="240"/>
    </location>
</feature>
<dbReference type="AlphaFoldDB" id="A0A0L0H5Z1"/>
<sequence length="551" mass="59723">MEEKSEEKCIVIEDGEMRGLSTLPMTPIRKLLVFGALLSAVFCGSLDETIVASVATNMASEFHAVQAFSWIAISYMLCLNATEPLYGKLSDIFGRKAMMIVALVIFLAGTIGCGVATNIAMLLAFRAISGIGGSGMIGLSFIIVAEIIPICELLKKTYTFTAFMTCPVCSDLSSVEYLSWRWCFYICIPLGAISLVAVVSMLPAEPSGTAFLHKLKRVDFGGAILLVASMVCLLIPISLGGDQYAWDSPVSVTLLVLAGVGLVAFVLVEIHVAAEPIIAMRLFRNPNTVASLMTLFFLGMSFTGFLYYLPVWFIVVDNRETSTASYRLLPIFLGITIFGIVSGFLSEHVAKRLPRWLPAYTFFIHLGNLFFLAGTISLSFLHKDISSVAEIMFLIVFGIGLGLVLQMAFFSCQVAIDPKDIAVVNGLAVSFQNLGGSLGIAIMGNIQASRLRSAFTQMPEGILAPSAFEDVRHDPSLIYTGRFNDTQRSYLIDAYEDSLQLAFKVAIAFTAMCVLPAFFIKRVPISKSEEEEAGDTIEVTSQAALSPKAAV</sequence>
<keyword evidence="4 6" id="KW-1133">Transmembrane helix</keyword>
<evidence type="ECO:0000313" key="9">
    <source>
        <dbReference type="Proteomes" id="UP000053201"/>
    </source>
</evidence>
<gene>
    <name evidence="8" type="ORF">SPPG_08199</name>
</gene>
<dbReference type="PANTHER" id="PTHR23501">
    <property type="entry name" value="MAJOR FACILITATOR SUPERFAMILY"/>
    <property type="match status" value="1"/>
</dbReference>
<dbReference type="STRING" id="645134.A0A0L0H5Z1"/>
<dbReference type="PANTHER" id="PTHR23501:SF191">
    <property type="entry name" value="VACUOLAR BASIC AMINO ACID TRANSPORTER 4"/>
    <property type="match status" value="1"/>
</dbReference>
<comment type="subcellular location">
    <subcellularLocation>
        <location evidence="1">Endomembrane system</location>
        <topology evidence="1">Multi-pass membrane protein</topology>
    </subcellularLocation>
</comment>
<feature type="domain" description="Major facilitator superfamily (MFS) profile" evidence="7">
    <location>
        <begin position="33"/>
        <end position="525"/>
    </location>
</feature>
<evidence type="ECO:0000256" key="2">
    <source>
        <dbReference type="ARBA" id="ARBA00022448"/>
    </source>
</evidence>
<dbReference type="OrthoDB" id="2147446at2759"/>
<dbReference type="InterPro" id="IPR036259">
    <property type="entry name" value="MFS_trans_sf"/>
</dbReference>
<evidence type="ECO:0000256" key="5">
    <source>
        <dbReference type="ARBA" id="ARBA00023136"/>
    </source>
</evidence>
<dbReference type="Proteomes" id="UP000053201">
    <property type="component" value="Unassembled WGS sequence"/>
</dbReference>
<dbReference type="Pfam" id="PF07690">
    <property type="entry name" value="MFS_1"/>
    <property type="match status" value="1"/>
</dbReference>
<evidence type="ECO:0000256" key="4">
    <source>
        <dbReference type="ARBA" id="ARBA00022989"/>
    </source>
</evidence>
<dbReference type="GeneID" id="27691376"/>
<feature type="transmembrane region" description="Helical" evidence="6">
    <location>
        <begin position="294"/>
        <end position="316"/>
    </location>
</feature>
<protein>
    <recommendedName>
        <fullName evidence="7">Major facilitator superfamily (MFS) profile domain-containing protein</fullName>
    </recommendedName>
</protein>
<evidence type="ECO:0000256" key="6">
    <source>
        <dbReference type="SAM" id="Phobius"/>
    </source>
</evidence>
<dbReference type="InterPro" id="IPR020846">
    <property type="entry name" value="MFS_dom"/>
</dbReference>
<keyword evidence="3 6" id="KW-0812">Transmembrane</keyword>
<feature type="transmembrane region" description="Helical" evidence="6">
    <location>
        <begin position="328"/>
        <end position="345"/>
    </location>
</feature>
<feature type="transmembrane region" description="Helical" evidence="6">
    <location>
        <begin position="67"/>
        <end position="86"/>
    </location>
</feature>
<organism evidence="8 9">
    <name type="scientific">Spizellomyces punctatus (strain DAOM BR117)</name>
    <dbReference type="NCBI Taxonomy" id="645134"/>
    <lineage>
        <taxon>Eukaryota</taxon>
        <taxon>Fungi</taxon>
        <taxon>Fungi incertae sedis</taxon>
        <taxon>Chytridiomycota</taxon>
        <taxon>Chytridiomycota incertae sedis</taxon>
        <taxon>Chytridiomycetes</taxon>
        <taxon>Spizellomycetales</taxon>
        <taxon>Spizellomycetaceae</taxon>
        <taxon>Spizellomyces</taxon>
    </lineage>
</organism>
<feature type="transmembrane region" description="Helical" evidence="6">
    <location>
        <begin position="98"/>
        <end position="125"/>
    </location>
</feature>
<reference evidence="8 9" key="1">
    <citation type="submission" date="2009-08" db="EMBL/GenBank/DDBJ databases">
        <title>The Genome Sequence of Spizellomyces punctatus strain DAOM BR117.</title>
        <authorList>
            <consortium name="The Broad Institute Genome Sequencing Platform"/>
            <person name="Russ C."/>
            <person name="Cuomo C."/>
            <person name="Shea T."/>
            <person name="Young S.K."/>
            <person name="Zeng Q."/>
            <person name="Koehrsen M."/>
            <person name="Haas B."/>
            <person name="Borodovsky M."/>
            <person name="Guigo R."/>
            <person name="Alvarado L."/>
            <person name="Berlin A."/>
            <person name="Bochicchio J."/>
            <person name="Borenstein D."/>
            <person name="Chapman S."/>
            <person name="Chen Z."/>
            <person name="Engels R."/>
            <person name="Freedman E."/>
            <person name="Gellesch M."/>
            <person name="Goldberg J."/>
            <person name="Griggs A."/>
            <person name="Gujja S."/>
            <person name="Heiman D."/>
            <person name="Hepburn T."/>
            <person name="Howarth C."/>
            <person name="Jen D."/>
            <person name="Larson L."/>
            <person name="Lewis B."/>
            <person name="Mehta T."/>
            <person name="Park D."/>
            <person name="Pearson M."/>
            <person name="Roberts A."/>
            <person name="Saif S."/>
            <person name="Shenoy N."/>
            <person name="Sisk P."/>
            <person name="Stolte C."/>
            <person name="Sykes S."/>
            <person name="Thomson T."/>
            <person name="Walk T."/>
            <person name="White J."/>
            <person name="Yandava C."/>
            <person name="Burger G."/>
            <person name="Gray M.W."/>
            <person name="Holland P.W.H."/>
            <person name="King N."/>
            <person name="Lang F.B.F."/>
            <person name="Roger A.J."/>
            <person name="Ruiz-Trillo I."/>
            <person name="Lander E."/>
            <person name="Nusbaum C."/>
        </authorList>
    </citation>
    <scope>NUCLEOTIDE SEQUENCE [LARGE SCALE GENOMIC DNA]</scope>
    <source>
        <strain evidence="8 9">DAOM BR117</strain>
    </source>
</reference>
<evidence type="ECO:0000256" key="1">
    <source>
        <dbReference type="ARBA" id="ARBA00004127"/>
    </source>
</evidence>
<dbReference type="SUPFAM" id="SSF103473">
    <property type="entry name" value="MFS general substrate transporter"/>
    <property type="match status" value="1"/>
</dbReference>
<feature type="transmembrane region" description="Helical" evidence="6">
    <location>
        <begin position="357"/>
        <end position="381"/>
    </location>
</feature>
<dbReference type="InParanoid" id="A0A0L0H5Z1"/>
<dbReference type="InterPro" id="IPR011701">
    <property type="entry name" value="MFS"/>
</dbReference>
<dbReference type="EMBL" id="KQ257468">
    <property type="protein sequence ID" value="KNC96617.1"/>
    <property type="molecule type" value="Genomic_DNA"/>
</dbReference>
<keyword evidence="5 6" id="KW-0472">Membrane</keyword>
<feature type="transmembrane region" description="Helical" evidence="6">
    <location>
        <begin position="393"/>
        <end position="416"/>
    </location>
</feature>
<dbReference type="VEuPathDB" id="FungiDB:SPPG_08199"/>
<dbReference type="RefSeq" id="XP_016604657.1">
    <property type="nucleotide sequence ID" value="XM_016756359.1"/>
</dbReference>
<dbReference type="eggNOG" id="KOG0254">
    <property type="taxonomic scope" value="Eukaryota"/>
</dbReference>
<dbReference type="GO" id="GO:0012505">
    <property type="term" value="C:endomembrane system"/>
    <property type="evidence" value="ECO:0007669"/>
    <property type="project" value="UniProtKB-SubCell"/>
</dbReference>
<dbReference type="GO" id="GO:0022857">
    <property type="term" value="F:transmembrane transporter activity"/>
    <property type="evidence" value="ECO:0007669"/>
    <property type="project" value="InterPro"/>
</dbReference>
<evidence type="ECO:0000313" key="8">
    <source>
        <dbReference type="EMBL" id="KNC96617.1"/>
    </source>
</evidence>
<dbReference type="PROSITE" id="PS50850">
    <property type="entry name" value="MFS"/>
    <property type="match status" value="1"/>
</dbReference>
<keyword evidence="9" id="KW-1185">Reference proteome</keyword>
<evidence type="ECO:0000259" key="7">
    <source>
        <dbReference type="PROSITE" id="PS50850"/>
    </source>
</evidence>
<evidence type="ECO:0000256" key="3">
    <source>
        <dbReference type="ARBA" id="ARBA00022692"/>
    </source>
</evidence>
<accession>A0A0L0H5Z1</accession>
<name>A0A0L0H5Z1_SPIPD</name>
<feature type="transmembrane region" description="Helical" evidence="6">
    <location>
        <begin position="501"/>
        <end position="520"/>
    </location>
</feature>
<dbReference type="Gene3D" id="1.20.1250.20">
    <property type="entry name" value="MFS general substrate transporter like domains"/>
    <property type="match status" value="1"/>
</dbReference>
<keyword evidence="2" id="KW-0813">Transport</keyword>
<feature type="transmembrane region" description="Helical" evidence="6">
    <location>
        <begin position="182"/>
        <end position="202"/>
    </location>
</feature>
<proteinExistence type="predicted"/>
<dbReference type="Gene3D" id="1.20.1720.10">
    <property type="entry name" value="Multidrug resistance protein D"/>
    <property type="match status" value="1"/>
</dbReference>
<dbReference type="GO" id="GO:0005886">
    <property type="term" value="C:plasma membrane"/>
    <property type="evidence" value="ECO:0007669"/>
    <property type="project" value="TreeGrafter"/>
</dbReference>
<feature type="transmembrane region" description="Helical" evidence="6">
    <location>
        <begin position="131"/>
        <end position="154"/>
    </location>
</feature>
<feature type="transmembrane region" description="Helical" evidence="6">
    <location>
        <begin position="252"/>
        <end position="274"/>
    </location>
</feature>